<evidence type="ECO:0008006" key="4">
    <source>
        <dbReference type="Google" id="ProtNLM"/>
    </source>
</evidence>
<dbReference type="SUPFAM" id="SSF52833">
    <property type="entry name" value="Thioredoxin-like"/>
    <property type="match status" value="1"/>
</dbReference>
<gene>
    <name evidence="2" type="ORF">BJX67DRAFT_80519</name>
</gene>
<evidence type="ECO:0000313" key="2">
    <source>
        <dbReference type="EMBL" id="KAL2867610.1"/>
    </source>
</evidence>
<dbReference type="InterPro" id="IPR036282">
    <property type="entry name" value="Glutathione-S-Trfase_C_sf"/>
</dbReference>
<dbReference type="InterPro" id="IPR036249">
    <property type="entry name" value="Thioredoxin-like_sf"/>
</dbReference>
<keyword evidence="3" id="KW-1185">Reference proteome</keyword>
<protein>
    <recommendedName>
        <fullName evidence="4">GST N-terminal domain-containing protein</fullName>
    </recommendedName>
</protein>
<keyword evidence="1" id="KW-0472">Membrane</keyword>
<feature type="transmembrane region" description="Helical" evidence="1">
    <location>
        <begin position="20"/>
        <end position="40"/>
    </location>
</feature>
<keyword evidence="1" id="KW-1133">Transmembrane helix</keyword>
<reference evidence="2 3" key="1">
    <citation type="submission" date="2024-07" db="EMBL/GenBank/DDBJ databases">
        <title>Section-level genome sequencing and comparative genomics of Aspergillus sections Usti and Cavernicolus.</title>
        <authorList>
            <consortium name="Lawrence Berkeley National Laboratory"/>
            <person name="Nybo J.L."/>
            <person name="Vesth T.C."/>
            <person name="Theobald S."/>
            <person name="Frisvad J.C."/>
            <person name="Larsen T.O."/>
            <person name="Kjaerboelling I."/>
            <person name="Rothschild-Mancinelli K."/>
            <person name="Lyhne E.K."/>
            <person name="Kogle M.E."/>
            <person name="Barry K."/>
            <person name="Clum A."/>
            <person name="Na H."/>
            <person name="Ledsgaard L."/>
            <person name="Lin J."/>
            <person name="Lipzen A."/>
            <person name="Kuo A."/>
            <person name="Riley R."/>
            <person name="Mondo S."/>
            <person name="Labutti K."/>
            <person name="Haridas S."/>
            <person name="Pangalinan J."/>
            <person name="Salamov A.A."/>
            <person name="Simmons B.A."/>
            <person name="Magnuson J.K."/>
            <person name="Chen J."/>
            <person name="Drula E."/>
            <person name="Henrissat B."/>
            <person name="Wiebenga A."/>
            <person name="Lubbers R.J."/>
            <person name="Gomes A.C."/>
            <person name="Macurrencykelacurrency M.R."/>
            <person name="Stajich J."/>
            <person name="Grigoriev I.V."/>
            <person name="Mortensen U.H."/>
            <person name="De Vries R.P."/>
            <person name="Baker S.E."/>
            <person name="Andersen M.R."/>
        </authorList>
    </citation>
    <scope>NUCLEOTIDE SEQUENCE [LARGE SCALE GENOMIC DNA]</scope>
    <source>
        <strain evidence="2 3">CBS 449.75</strain>
    </source>
</reference>
<dbReference type="Gene3D" id="3.40.30.10">
    <property type="entry name" value="Glutaredoxin"/>
    <property type="match status" value="1"/>
</dbReference>
<dbReference type="RefSeq" id="XP_070886589.1">
    <property type="nucleotide sequence ID" value="XM_071035478.1"/>
</dbReference>
<accession>A0ABR4LST8</accession>
<organism evidence="2 3">
    <name type="scientific">Aspergillus lucknowensis</name>
    <dbReference type="NCBI Taxonomy" id="176173"/>
    <lineage>
        <taxon>Eukaryota</taxon>
        <taxon>Fungi</taxon>
        <taxon>Dikarya</taxon>
        <taxon>Ascomycota</taxon>
        <taxon>Pezizomycotina</taxon>
        <taxon>Eurotiomycetes</taxon>
        <taxon>Eurotiomycetidae</taxon>
        <taxon>Eurotiales</taxon>
        <taxon>Aspergillaceae</taxon>
        <taxon>Aspergillus</taxon>
        <taxon>Aspergillus subgen. Nidulantes</taxon>
    </lineage>
</organism>
<dbReference type="Gene3D" id="1.20.1050.10">
    <property type="match status" value="1"/>
</dbReference>
<keyword evidence="1" id="KW-0812">Transmembrane</keyword>
<name>A0ABR4LST8_9EURO</name>
<evidence type="ECO:0000256" key="1">
    <source>
        <dbReference type="SAM" id="Phobius"/>
    </source>
</evidence>
<sequence>MSKASRLWRKIRHSGPDLCLYVYPFSIQSIVVQFTIGLAVRGRLRPPRDLAHLSYRLVNLEKNENLQEWYLLQVNPLGRVPTLTIKSSPEPMTDRLSIIYWVCEQCPALLPHVHRAEIRRLITQLHEIFEWFNSSNPAVEDLLTNHDITPAHRRALEYKQECQRKQREMVALNMSDGYSMTNETRVFLREIVQQRNEHSHGSAWIFGDSGPTVLDAHVVAYIARLIDIGLEDLVPPELRVYAETIMTMPEWHEVMKGRPTVWDPLLGDIDELEI</sequence>
<dbReference type="SUPFAM" id="SSF47616">
    <property type="entry name" value="GST C-terminal domain-like"/>
    <property type="match status" value="1"/>
</dbReference>
<evidence type="ECO:0000313" key="3">
    <source>
        <dbReference type="Proteomes" id="UP001610432"/>
    </source>
</evidence>
<dbReference type="GeneID" id="98150550"/>
<dbReference type="EMBL" id="JBFXLQ010000018">
    <property type="protein sequence ID" value="KAL2867610.1"/>
    <property type="molecule type" value="Genomic_DNA"/>
</dbReference>
<comment type="caution">
    <text evidence="2">The sequence shown here is derived from an EMBL/GenBank/DDBJ whole genome shotgun (WGS) entry which is preliminary data.</text>
</comment>
<proteinExistence type="predicted"/>
<dbReference type="Proteomes" id="UP001610432">
    <property type="component" value="Unassembled WGS sequence"/>
</dbReference>